<dbReference type="GO" id="GO:0043190">
    <property type="term" value="C:ATP-binding cassette (ABC) transporter complex"/>
    <property type="evidence" value="ECO:0007669"/>
    <property type="project" value="InterPro"/>
</dbReference>
<dbReference type="Gene3D" id="3.10.105.10">
    <property type="entry name" value="Dipeptide-binding Protein, Domain 3"/>
    <property type="match status" value="1"/>
</dbReference>
<comment type="caution">
    <text evidence="8">The sequence shown here is derived from an EMBL/GenBank/DDBJ whole genome shotgun (WGS) entry which is preliminary data.</text>
</comment>
<evidence type="ECO:0000256" key="2">
    <source>
        <dbReference type="ARBA" id="ARBA00005695"/>
    </source>
</evidence>
<evidence type="ECO:0000313" key="8">
    <source>
        <dbReference type="EMBL" id="KOY78722.1"/>
    </source>
</evidence>
<dbReference type="GO" id="GO:1904680">
    <property type="term" value="F:peptide transmembrane transporter activity"/>
    <property type="evidence" value="ECO:0007669"/>
    <property type="project" value="TreeGrafter"/>
</dbReference>
<dbReference type="Proteomes" id="UP000037749">
    <property type="component" value="Unassembled WGS sequence"/>
</dbReference>
<accession>A0A0M9DCP3</accession>
<keyword evidence="5" id="KW-0571">Peptide transport</keyword>
<feature type="chain" id="PRO_5038740459" evidence="6">
    <location>
        <begin position="23"/>
        <end position="545"/>
    </location>
</feature>
<evidence type="ECO:0000256" key="5">
    <source>
        <dbReference type="ARBA" id="ARBA00022856"/>
    </source>
</evidence>
<dbReference type="InterPro" id="IPR000914">
    <property type="entry name" value="SBP_5_dom"/>
</dbReference>
<gene>
    <name evidence="8" type="ORF">RZ72_01900</name>
</gene>
<keyword evidence="4 6" id="KW-0732">Signal</keyword>
<name>A0A0M9DCP3_9LACO</name>
<dbReference type="PIRSF" id="PIRSF002741">
    <property type="entry name" value="MppA"/>
    <property type="match status" value="1"/>
</dbReference>
<protein>
    <submittedName>
        <fullName evidence="8">ABC transporter, substrate-binding protein, family 5</fullName>
    </submittedName>
</protein>
<evidence type="ECO:0000256" key="1">
    <source>
        <dbReference type="ARBA" id="ARBA00004196"/>
    </source>
</evidence>
<evidence type="ECO:0000259" key="7">
    <source>
        <dbReference type="Pfam" id="PF00496"/>
    </source>
</evidence>
<dbReference type="PROSITE" id="PS51257">
    <property type="entry name" value="PROKAR_LIPOPROTEIN"/>
    <property type="match status" value="1"/>
</dbReference>
<dbReference type="GO" id="GO:0042597">
    <property type="term" value="C:periplasmic space"/>
    <property type="evidence" value="ECO:0007669"/>
    <property type="project" value="UniProtKB-ARBA"/>
</dbReference>
<comment type="similarity">
    <text evidence="2">Belongs to the bacterial solute-binding protein 5 family.</text>
</comment>
<organism evidence="8 9">
    <name type="scientific">Apilactobacillus kunkeei</name>
    <dbReference type="NCBI Taxonomy" id="148814"/>
    <lineage>
        <taxon>Bacteria</taxon>
        <taxon>Bacillati</taxon>
        <taxon>Bacillota</taxon>
        <taxon>Bacilli</taxon>
        <taxon>Lactobacillales</taxon>
        <taxon>Lactobacillaceae</taxon>
        <taxon>Apilactobacillus</taxon>
    </lineage>
</organism>
<feature type="signal peptide" evidence="6">
    <location>
        <begin position="1"/>
        <end position="22"/>
    </location>
</feature>
<evidence type="ECO:0000256" key="3">
    <source>
        <dbReference type="ARBA" id="ARBA00022448"/>
    </source>
</evidence>
<dbReference type="PANTHER" id="PTHR30290:SF10">
    <property type="entry name" value="PERIPLASMIC OLIGOPEPTIDE-BINDING PROTEIN-RELATED"/>
    <property type="match status" value="1"/>
</dbReference>
<dbReference type="GO" id="GO:0030313">
    <property type="term" value="C:cell envelope"/>
    <property type="evidence" value="ECO:0007669"/>
    <property type="project" value="UniProtKB-SubCell"/>
</dbReference>
<dbReference type="CDD" id="cd08504">
    <property type="entry name" value="PBP2_OppA"/>
    <property type="match status" value="1"/>
</dbReference>
<dbReference type="FunFam" id="3.90.76.10:FF:000001">
    <property type="entry name" value="Oligopeptide ABC transporter substrate-binding protein"/>
    <property type="match status" value="1"/>
</dbReference>
<dbReference type="EMBL" id="JXCZ01000038">
    <property type="protein sequence ID" value="KOY78722.1"/>
    <property type="molecule type" value="Genomic_DNA"/>
</dbReference>
<dbReference type="PANTHER" id="PTHR30290">
    <property type="entry name" value="PERIPLASMIC BINDING COMPONENT OF ABC TRANSPORTER"/>
    <property type="match status" value="1"/>
</dbReference>
<keyword evidence="3" id="KW-0813">Transport</keyword>
<dbReference type="InterPro" id="IPR039424">
    <property type="entry name" value="SBP_5"/>
</dbReference>
<keyword evidence="5" id="KW-0653">Protein transport</keyword>
<evidence type="ECO:0000256" key="6">
    <source>
        <dbReference type="SAM" id="SignalP"/>
    </source>
</evidence>
<dbReference type="Gene3D" id="3.40.190.10">
    <property type="entry name" value="Periplasmic binding protein-like II"/>
    <property type="match status" value="1"/>
</dbReference>
<dbReference type="RefSeq" id="WP_053796928.1">
    <property type="nucleotide sequence ID" value="NZ_JXCZ01000038.1"/>
</dbReference>
<dbReference type="GO" id="GO:0015833">
    <property type="term" value="P:peptide transport"/>
    <property type="evidence" value="ECO:0007669"/>
    <property type="project" value="UniProtKB-KW"/>
</dbReference>
<feature type="domain" description="Solute-binding protein family 5" evidence="7">
    <location>
        <begin position="73"/>
        <end position="460"/>
    </location>
</feature>
<dbReference type="AlphaFoldDB" id="A0A0M9DCP3"/>
<dbReference type="InterPro" id="IPR030678">
    <property type="entry name" value="Peptide/Ni-bd"/>
</dbReference>
<reference evidence="8 9" key="1">
    <citation type="journal article" date="2015" name="Genome Biol. Evol.">
        <title>Functionally Structured Genomes in Lactobacillus kunkeei Colonizing the Honey Crop and Food Products of Honeybees and Stingless Bees.</title>
        <authorList>
            <person name="Tamarit D."/>
            <person name="Ellegaard K.M."/>
            <person name="Wikander J."/>
            <person name="Olofsson T."/>
            <person name="Vasquez A."/>
            <person name="Andersson S.G."/>
        </authorList>
    </citation>
    <scope>NUCLEOTIDE SEQUENCE [LARGE SCALE GENOMIC DNA]</scope>
    <source>
        <strain evidence="8 9">LAla</strain>
    </source>
</reference>
<dbReference type="PATRIC" id="fig|148814.9.peg.1219"/>
<dbReference type="Pfam" id="PF00496">
    <property type="entry name" value="SBP_bac_5"/>
    <property type="match status" value="1"/>
</dbReference>
<evidence type="ECO:0000256" key="4">
    <source>
        <dbReference type="ARBA" id="ARBA00022729"/>
    </source>
</evidence>
<proteinExistence type="inferred from homology"/>
<evidence type="ECO:0000313" key="9">
    <source>
        <dbReference type="Proteomes" id="UP000037749"/>
    </source>
</evidence>
<dbReference type="Gene3D" id="3.90.76.10">
    <property type="entry name" value="Dipeptide-binding Protein, Domain 1"/>
    <property type="match status" value="1"/>
</dbReference>
<comment type="subcellular location">
    <subcellularLocation>
        <location evidence="1">Cell envelope</location>
    </subcellularLocation>
</comment>
<dbReference type="SUPFAM" id="SSF53850">
    <property type="entry name" value="Periplasmic binding protein-like II"/>
    <property type="match status" value="1"/>
</dbReference>
<sequence length="545" mass="60905">MKKLLVASAMTALAGVTLTACGNNSGSNDAKTQTLNLAATSQLSTLDISTSTGYGSTGNAFSSFYKLGDDGKPTLDLAQNAKTSKDGKTWTFKLRNAKWSNGKNITANDFVYSWRRTVQPATKAEYSYLFNDVENGEAITNGKMNSDKLGIKALNKHTVQIKLTKPIAYFKTLMAYPLFGPQDQATVKKYGDKYGTNAKYMVYSGPFSIEGWNGTNDTWSYVKNNNYWDAKDIKLKKINYTVVANPTTSLNLYNQGKIDVTALSSEQLKNYKNNSELHDYSYSMTTFLRYNFNDPDEQNRKIINNKNIRKAISLAIDRDQLNESILGFNTKKITGFVPYGLANDPKTGKDFADQQGDKDSLAYNKKLAKQYYEKGLKELGIKNVSLSLMASTDDANTPVATQYLKAQLESVLPGFTLNLRTIPGKLANDNLTKGNFEISLSSWGGDFKDPITFLQIPEQNTPYNFGKYNDTKFNALLKKAGTTDANDASKRWQDLIDASKELNDDQGISPLYQVRTYYLQKSYVKDVIHNTAGPQWNYTKTFIKK</sequence>